<name>A0A550I719_9FLAO</name>
<proteinExistence type="predicted"/>
<protein>
    <submittedName>
        <fullName evidence="1">Uncharacterized protein</fullName>
    </submittedName>
</protein>
<dbReference type="Proteomes" id="UP000315131">
    <property type="component" value="Unassembled WGS sequence"/>
</dbReference>
<organism evidence="1 2">
    <name type="scientific">Christiangramia sabulilitoris</name>
    <dbReference type="NCBI Taxonomy" id="2583991"/>
    <lineage>
        <taxon>Bacteria</taxon>
        <taxon>Pseudomonadati</taxon>
        <taxon>Bacteroidota</taxon>
        <taxon>Flavobacteriia</taxon>
        <taxon>Flavobacteriales</taxon>
        <taxon>Flavobacteriaceae</taxon>
        <taxon>Christiangramia</taxon>
    </lineage>
</organism>
<dbReference type="PROSITE" id="PS51257">
    <property type="entry name" value="PROKAR_LIPOPROTEIN"/>
    <property type="match status" value="1"/>
</dbReference>
<dbReference type="OrthoDB" id="9834269at2"/>
<sequence length="235" mass="27217">MKRILPILFALSALSYSCQENRKKQKAEKIDFSKQEVLDSLIQTTSQSNDTLFLGFKIGMTKEDYKKHIKFLRESGKEITYSNSNKISSLAGTFDLGKGYTFKTNITDEIDGKKYTGKGSYFLEPGYSKNGELLQLTIFPIEKFTGDYSISNKPKWLEKRIKENSEKFSNVELKQALIDNNILKSYDFIRKKENLVIYENTLTINYIDLKALYAEILIKNTENKIIEEENEDVQF</sequence>
<dbReference type="AlphaFoldDB" id="A0A550I719"/>
<reference evidence="1 2" key="1">
    <citation type="submission" date="2019-06" db="EMBL/GenBank/DDBJ databases">
        <title>Gramella sabulilitoris sp. nov., isolated from a marine sand.</title>
        <authorList>
            <person name="Yoon J.-H."/>
        </authorList>
    </citation>
    <scope>NUCLEOTIDE SEQUENCE [LARGE SCALE GENOMIC DNA]</scope>
    <source>
        <strain evidence="1 2">HSMS-1</strain>
    </source>
</reference>
<evidence type="ECO:0000313" key="1">
    <source>
        <dbReference type="EMBL" id="TRO66772.1"/>
    </source>
</evidence>
<dbReference type="RefSeq" id="WP_143409551.1">
    <property type="nucleotide sequence ID" value="NZ_VHSF01000001.1"/>
</dbReference>
<accession>A0A550I719</accession>
<keyword evidence="2" id="KW-1185">Reference proteome</keyword>
<comment type="caution">
    <text evidence="1">The sequence shown here is derived from an EMBL/GenBank/DDBJ whole genome shotgun (WGS) entry which is preliminary data.</text>
</comment>
<evidence type="ECO:0000313" key="2">
    <source>
        <dbReference type="Proteomes" id="UP000315131"/>
    </source>
</evidence>
<dbReference type="EMBL" id="VHSF01000001">
    <property type="protein sequence ID" value="TRO66772.1"/>
    <property type="molecule type" value="Genomic_DNA"/>
</dbReference>
<gene>
    <name evidence="1" type="ORF">FGM01_02460</name>
</gene>